<keyword evidence="4 6" id="KW-0472">Membrane</keyword>
<evidence type="ECO:0000259" key="7">
    <source>
        <dbReference type="Pfam" id="PF02656"/>
    </source>
</evidence>
<dbReference type="Proteomes" id="UP000219435">
    <property type="component" value="Unassembled WGS sequence"/>
</dbReference>
<keyword evidence="3 6" id="KW-1133">Transmembrane helix</keyword>
<gene>
    <name evidence="8" type="ORF">SAMN05660748_0878</name>
</gene>
<sequence>MARLAGRVRPRLLRRSPATPSGPAPWDPGLQLERTTLAWRRTVLSGYGASLLIGRLLLDRSPVAAVALAACTTVLVAVIGARAALRHHTADARLRREESLPDARLFAAVTALILLVGVMALATVVLRP</sequence>
<evidence type="ECO:0000256" key="4">
    <source>
        <dbReference type="ARBA" id="ARBA00023136"/>
    </source>
</evidence>
<comment type="subcellular location">
    <subcellularLocation>
        <location evidence="1">Endomembrane system</location>
        <topology evidence="1">Multi-pass membrane protein</topology>
    </subcellularLocation>
</comment>
<feature type="transmembrane region" description="Helical" evidence="6">
    <location>
        <begin position="64"/>
        <end position="85"/>
    </location>
</feature>
<dbReference type="GO" id="GO:0012505">
    <property type="term" value="C:endomembrane system"/>
    <property type="evidence" value="ECO:0007669"/>
    <property type="project" value="UniProtKB-SubCell"/>
</dbReference>
<evidence type="ECO:0000256" key="3">
    <source>
        <dbReference type="ARBA" id="ARBA00022989"/>
    </source>
</evidence>
<evidence type="ECO:0000256" key="5">
    <source>
        <dbReference type="SAM" id="MobiDB-lite"/>
    </source>
</evidence>
<reference evidence="9" key="1">
    <citation type="submission" date="2017-08" db="EMBL/GenBank/DDBJ databases">
        <authorList>
            <person name="Varghese N."/>
            <person name="Submissions S."/>
        </authorList>
    </citation>
    <scope>NUCLEOTIDE SEQUENCE [LARGE SCALE GENOMIC DNA]</scope>
    <source>
        <strain evidence="9">DSM 4725</strain>
    </source>
</reference>
<dbReference type="OrthoDB" id="3701077at2"/>
<feature type="transmembrane region" description="Helical" evidence="6">
    <location>
        <begin position="105"/>
        <end position="126"/>
    </location>
</feature>
<dbReference type="EMBL" id="OBQI01000001">
    <property type="protein sequence ID" value="SOC47538.1"/>
    <property type="molecule type" value="Genomic_DNA"/>
</dbReference>
<keyword evidence="9" id="KW-1185">Reference proteome</keyword>
<dbReference type="AlphaFoldDB" id="A0A285V1R6"/>
<feature type="domain" description="DUF202" evidence="7">
    <location>
        <begin position="27"/>
        <end position="89"/>
    </location>
</feature>
<dbReference type="RefSeq" id="WP_097193734.1">
    <property type="nucleotide sequence ID" value="NZ_OBQI01000001.1"/>
</dbReference>
<evidence type="ECO:0000313" key="9">
    <source>
        <dbReference type="Proteomes" id="UP000219435"/>
    </source>
</evidence>
<keyword evidence="2 6" id="KW-0812">Transmembrane</keyword>
<evidence type="ECO:0000256" key="1">
    <source>
        <dbReference type="ARBA" id="ARBA00004127"/>
    </source>
</evidence>
<dbReference type="Pfam" id="PF02656">
    <property type="entry name" value="DUF202"/>
    <property type="match status" value="1"/>
</dbReference>
<evidence type="ECO:0000256" key="6">
    <source>
        <dbReference type="SAM" id="Phobius"/>
    </source>
</evidence>
<protein>
    <recommendedName>
        <fullName evidence="7">DUF202 domain-containing protein</fullName>
    </recommendedName>
</protein>
<evidence type="ECO:0000313" key="8">
    <source>
        <dbReference type="EMBL" id="SOC47538.1"/>
    </source>
</evidence>
<name>A0A285V1R6_9ACTN</name>
<feature type="compositionally biased region" description="Basic residues" evidence="5">
    <location>
        <begin position="1"/>
        <end position="14"/>
    </location>
</feature>
<proteinExistence type="predicted"/>
<dbReference type="InterPro" id="IPR003807">
    <property type="entry name" value="DUF202"/>
</dbReference>
<feature type="region of interest" description="Disordered" evidence="5">
    <location>
        <begin position="1"/>
        <end position="27"/>
    </location>
</feature>
<accession>A0A285V1R6</accession>
<evidence type="ECO:0000256" key="2">
    <source>
        <dbReference type="ARBA" id="ARBA00022692"/>
    </source>
</evidence>
<organism evidence="8 9">
    <name type="scientific">Blastococcus aggregatus</name>
    <dbReference type="NCBI Taxonomy" id="38502"/>
    <lineage>
        <taxon>Bacteria</taxon>
        <taxon>Bacillati</taxon>
        <taxon>Actinomycetota</taxon>
        <taxon>Actinomycetes</taxon>
        <taxon>Geodermatophilales</taxon>
        <taxon>Geodermatophilaceae</taxon>
        <taxon>Blastococcus</taxon>
    </lineage>
</organism>